<proteinExistence type="inferred from homology"/>
<name>A0A5C6FU48_9PLAN</name>
<dbReference type="EMBL" id="SJPZ01000001">
    <property type="protein sequence ID" value="TWU65876.1"/>
    <property type="molecule type" value="Genomic_DNA"/>
</dbReference>
<dbReference type="SUPFAM" id="SSF51735">
    <property type="entry name" value="NAD(P)-binding Rossmann-fold domains"/>
    <property type="match status" value="1"/>
</dbReference>
<keyword evidence="2 3" id="KW-0560">Oxidoreductase</keyword>
<dbReference type="NCBIfam" id="NF009386">
    <property type="entry name" value="PRK12745.1"/>
    <property type="match status" value="1"/>
</dbReference>
<dbReference type="PRINTS" id="PR00080">
    <property type="entry name" value="SDRFAMILY"/>
</dbReference>
<dbReference type="GO" id="GO:0004316">
    <property type="term" value="F:3-oxoacyl-[acyl-carrier-protein] reductase (NADPH) activity"/>
    <property type="evidence" value="ECO:0007669"/>
    <property type="project" value="UniProtKB-EC"/>
</dbReference>
<dbReference type="GO" id="GO:0048038">
    <property type="term" value="F:quinone binding"/>
    <property type="evidence" value="ECO:0007669"/>
    <property type="project" value="TreeGrafter"/>
</dbReference>
<dbReference type="InterPro" id="IPR036291">
    <property type="entry name" value="NAD(P)-bd_dom_sf"/>
</dbReference>
<dbReference type="Pfam" id="PF13561">
    <property type="entry name" value="adh_short_C2"/>
    <property type="match status" value="1"/>
</dbReference>
<reference evidence="3 4" key="1">
    <citation type="submission" date="2019-02" db="EMBL/GenBank/DDBJ databases">
        <title>Deep-cultivation of Planctomycetes and their phenomic and genomic characterization uncovers novel biology.</title>
        <authorList>
            <person name="Wiegand S."/>
            <person name="Jogler M."/>
            <person name="Boedeker C."/>
            <person name="Pinto D."/>
            <person name="Vollmers J."/>
            <person name="Rivas-Marin E."/>
            <person name="Kohn T."/>
            <person name="Peeters S.H."/>
            <person name="Heuer A."/>
            <person name="Rast P."/>
            <person name="Oberbeckmann S."/>
            <person name="Bunk B."/>
            <person name="Jeske O."/>
            <person name="Meyerdierks A."/>
            <person name="Storesund J.E."/>
            <person name="Kallscheuer N."/>
            <person name="Luecker S."/>
            <person name="Lage O.M."/>
            <person name="Pohl T."/>
            <person name="Merkel B.J."/>
            <person name="Hornburger P."/>
            <person name="Mueller R.-W."/>
            <person name="Bruemmer F."/>
            <person name="Labrenz M."/>
            <person name="Spormann A.M."/>
            <person name="Op Den Camp H."/>
            <person name="Overmann J."/>
            <person name="Amann R."/>
            <person name="Jetten M.S.M."/>
            <person name="Mascher T."/>
            <person name="Medema M.H."/>
            <person name="Devos D.P."/>
            <person name="Kaster A.-K."/>
            <person name="Ovreas L."/>
            <person name="Rohde M."/>
            <person name="Galperin M.Y."/>
            <person name="Jogler C."/>
        </authorList>
    </citation>
    <scope>NUCLEOTIDE SEQUENCE [LARGE SCALE GENOMIC DNA]</scope>
    <source>
        <strain evidence="3 4">V7</strain>
    </source>
</reference>
<evidence type="ECO:0000313" key="3">
    <source>
        <dbReference type="EMBL" id="TWU65876.1"/>
    </source>
</evidence>
<evidence type="ECO:0000313" key="4">
    <source>
        <dbReference type="Proteomes" id="UP000316476"/>
    </source>
</evidence>
<dbReference type="PANTHER" id="PTHR42760:SF133">
    <property type="entry name" value="3-OXOACYL-[ACYL-CARRIER-PROTEIN] REDUCTASE"/>
    <property type="match status" value="1"/>
</dbReference>
<comment type="similarity">
    <text evidence="1">Belongs to the short-chain dehydrogenases/reductases (SDR) family.</text>
</comment>
<evidence type="ECO:0000256" key="1">
    <source>
        <dbReference type="ARBA" id="ARBA00006484"/>
    </source>
</evidence>
<protein>
    <submittedName>
        <fullName evidence="3">3-oxoacyl-[acyl-carrier-protein] reductase FabG</fullName>
        <ecNumber evidence="3">1.1.1.100</ecNumber>
    </submittedName>
</protein>
<dbReference type="PRINTS" id="PR00081">
    <property type="entry name" value="GDHRDH"/>
</dbReference>
<dbReference type="Gene3D" id="3.40.50.720">
    <property type="entry name" value="NAD(P)-binding Rossmann-like Domain"/>
    <property type="match status" value="1"/>
</dbReference>
<sequence length="268" mass="28762">MPAVVSQSKVQTPPRVALITGGTRGIGLGIAKAFANEGYALAINGMRPAEQVADVLDGLKEQSPAVQYFAGDIASTQTHQMITDGIEEAFGGIHVLVNNAGVAPKERKDLLEADEESYEFVMGTNLKGPYLLTSRVAAWMVRQKSNDADYQGCIINVGSVSATMVSTNRGDYCLAKAGMGMMTQLFAARMGEHNIPVFEVRPGITKTDMTATVTDKYDRLIRDGICVTPRWGYPEDTGRVVASLARGDFAYSTGQVIHVDGGLTIPRL</sequence>
<dbReference type="OrthoDB" id="9803333at2"/>
<dbReference type="PANTHER" id="PTHR42760">
    <property type="entry name" value="SHORT-CHAIN DEHYDROGENASES/REDUCTASES FAMILY MEMBER"/>
    <property type="match status" value="1"/>
</dbReference>
<accession>A0A5C6FU48</accession>
<dbReference type="AlphaFoldDB" id="A0A5C6FU48"/>
<dbReference type="Proteomes" id="UP000316476">
    <property type="component" value="Unassembled WGS sequence"/>
</dbReference>
<dbReference type="GO" id="GO:0006633">
    <property type="term" value="P:fatty acid biosynthetic process"/>
    <property type="evidence" value="ECO:0007669"/>
    <property type="project" value="TreeGrafter"/>
</dbReference>
<gene>
    <name evidence="3" type="primary">fabG_2</name>
    <name evidence="3" type="ORF">V7x_14300</name>
</gene>
<evidence type="ECO:0000256" key="2">
    <source>
        <dbReference type="ARBA" id="ARBA00023002"/>
    </source>
</evidence>
<organism evidence="3 4">
    <name type="scientific">Crateriforma conspicua</name>
    <dbReference type="NCBI Taxonomy" id="2527996"/>
    <lineage>
        <taxon>Bacteria</taxon>
        <taxon>Pseudomonadati</taxon>
        <taxon>Planctomycetota</taxon>
        <taxon>Planctomycetia</taxon>
        <taxon>Planctomycetales</taxon>
        <taxon>Planctomycetaceae</taxon>
        <taxon>Crateriforma</taxon>
    </lineage>
</organism>
<dbReference type="EC" id="1.1.1.100" evidence="3"/>
<comment type="caution">
    <text evidence="3">The sequence shown here is derived from an EMBL/GenBank/DDBJ whole genome shotgun (WGS) entry which is preliminary data.</text>
</comment>
<dbReference type="InterPro" id="IPR002347">
    <property type="entry name" value="SDR_fam"/>
</dbReference>